<keyword evidence="1" id="KW-0812">Transmembrane</keyword>
<proteinExistence type="predicted"/>
<keyword evidence="1" id="KW-1133">Transmembrane helix</keyword>
<accession>A0AAW4XNB2</accession>
<protein>
    <submittedName>
        <fullName evidence="2">Uncharacterized protein</fullName>
    </submittedName>
</protein>
<dbReference type="EMBL" id="JAJNCO010000023">
    <property type="protein sequence ID" value="MCD2114553.1"/>
    <property type="molecule type" value="Genomic_DNA"/>
</dbReference>
<comment type="caution">
    <text evidence="2">The sequence shown here is derived from an EMBL/GenBank/DDBJ whole genome shotgun (WGS) entry which is preliminary data.</text>
</comment>
<evidence type="ECO:0000313" key="3">
    <source>
        <dbReference type="Proteomes" id="UP001198630"/>
    </source>
</evidence>
<dbReference type="AlphaFoldDB" id="A0AAW4XNB2"/>
<keyword evidence="1" id="KW-0472">Membrane</keyword>
<evidence type="ECO:0000313" key="2">
    <source>
        <dbReference type="EMBL" id="MCD2114553.1"/>
    </source>
</evidence>
<sequence length="47" mass="5143">MDGPAVCAEFLVCEEDGVVAVGWRESDMDTTLIVLALAALIYWWGLL</sequence>
<reference evidence="2" key="1">
    <citation type="submission" date="2021-11" db="EMBL/GenBank/DDBJ databases">
        <title>Development of a sustainable strategy for remediation of hydrocarbon-contaminated territories based on the waste exchange concept.</title>
        <authorList>
            <person name="Elkin A."/>
        </authorList>
    </citation>
    <scope>NUCLEOTIDE SEQUENCE</scope>
    <source>
        <strain evidence="2">IEGM 757</strain>
    </source>
</reference>
<name>A0AAW4XNB2_RHORH</name>
<dbReference type="Proteomes" id="UP001198630">
    <property type="component" value="Unassembled WGS sequence"/>
</dbReference>
<gene>
    <name evidence="2" type="ORF">LQ384_25950</name>
</gene>
<organism evidence="2 3">
    <name type="scientific">Rhodococcus rhodochrous</name>
    <dbReference type="NCBI Taxonomy" id="1829"/>
    <lineage>
        <taxon>Bacteria</taxon>
        <taxon>Bacillati</taxon>
        <taxon>Actinomycetota</taxon>
        <taxon>Actinomycetes</taxon>
        <taxon>Mycobacteriales</taxon>
        <taxon>Nocardiaceae</taxon>
        <taxon>Rhodococcus</taxon>
    </lineage>
</organism>
<feature type="transmembrane region" description="Helical" evidence="1">
    <location>
        <begin position="30"/>
        <end position="46"/>
    </location>
</feature>
<evidence type="ECO:0000256" key="1">
    <source>
        <dbReference type="SAM" id="Phobius"/>
    </source>
</evidence>
<dbReference type="RefSeq" id="WP_183070631.1">
    <property type="nucleotide sequence ID" value="NZ_JAJNCO010000023.1"/>
</dbReference>